<protein>
    <recommendedName>
        <fullName evidence="3">Zinc-dependent peptidase</fullName>
    </recommendedName>
</protein>
<dbReference type="PANTHER" id="PTHR30164">
    <property type="entry name" value="MTFA PEPTIDASE"/>
    <property type="match status" value="1"/>
</dbReference>
<name>A0A1N6DKQ8_9GAMM</name>
<dbReference type="InterPro" id="IPR010384">
    <property type="entry name" value="MtfA_fam"/>
</dbReference>
<evidence type="ECO:0000313" key="1">
    <source>
        <dbReference type="EMBL" id="SIN71307.1"/>
    </source>
</evidence>
<reference evidence="1 2" key="1">
    <citation type="submission" date="2016-11" db="EMBL/GenBank/DDBJ databases">
        <authorList>
            <person name="Jaros S."/>
            <person name="Januszkiewicz K."/>
            <person name="Wedrychowicz H."/>
        </authorList>
    </citation>
    <scope>NUCLEOTIDE SEQUENCE [LARGE SCALE GENOMIC DNA]</scope>
    <source>
        <strain evidence="1 2">DSM 17737</strain>
    </source>
</reference>
<dbReference type="GO" id="GO:0008237">
    <property type="term" value="F:metallopeptidase activity"/>
    <property type="evidence" value="ECO:0007669"/>
    <property type="project" value="InterPro"/>
</dbReference>
<sequence>MNLFSALSRRLHRWHSLRELREGIIIYPIWKQVEATPLIRTVEASSRVRLRELASRLLAEKQLLGAGIELNPFMRAYIATEACLPILNLPDDLDWYDNWHTLIVRPTPWTAPVHGPAVGPLTEQRNVTLAGVTSLQWPVIIDWQSARPHKPGHHAHQVIIHELAHKIDLQVDDAANGYPPLHADMDGKAWYDAFKTAFDDLQACIGRPHCHPRINAYAATNAGEFFAVATEYFFAAPWTLYRAYSAVYEQLKLFYRQDPRRRFAPPSV</sequence>
<gene>
    <name evidence="1" type="ORF">SAMN05443662_0225</name>
</gene>
<dbReference type="InterPro" id="IPR042252">
    <property type="entry name" value="MtfA_N"/>
</dbReference>
<dbReference type="SUPFAM" id="SSF55486">
    <property type="entry name" value="Metalloproteases ('zincins'), catalytic domain"/>
    <property type="match status" value="1"/>
</dbReference>
<dbReference type="AlphaFoldDB" id="A0A1N6DKQ8"/>
<dbReference type="GO" id="GO:0005829">
    <property type="term" value="C:cytosol"/>
    <property type="evidence" value="ECO:0007669"/>
    <property type="project" value="TreeGrafter"/>
</dbReference>
<dbReference type="GO" id="GO:0004177">
    <property type="term" value="F:aminopeptidase activity"/>
    <property type="evidence" value="ECO:0007669"/>
    <property type="project" value="TreeGrafter"/>
</dbReference>
<keyword evidence="2" id="KW-1185">Reference proteome</keyword>
<dbReference type="InterPro" id="IPR024079">
    <property type="entry name" value="MetalloPept_cat_dom_sf"/>
</dbReference>
<evidence type="ECO:0000313" key="2">
    <source>
        <dbReference type="Proteomes" id="UP000198461"/>
    </source>
</evidence>
<dbReference type="Gene3D" id="3.40.390.10">
    <property type="entry name" value="Collagenase (Catalytic Domain)"/>
    <property type="match status" value="1"/>
</dbReference>
<dbReference type="EMBL" id="FSRE01000001">
    <property type="protein sequence ID" value="SIN71307.1"/>
    <property type="molecule type" value="Genomic_DNA"/>
</dbReference>
<evidence type="ECO:0008006" key="3">
    <source>
        <dbReference type="Google" id="ProtNLM"/>
    </source>
</evidence>
<accession>A0A1N6DKQ8</accession>
<dbReference type="CDD" id="cd20169">
    <property type="entry name" value="Peptidase_M90_mtfA"/>
    <property type="match status" value="1"/>
</dbReference>
<dbReference type="RefSeq" id="WP_074200561.1">
    <property type="nucleotide sequence ID" value="NZ_FSRE01000001.1"/>
</dbReference>
<dbReference type="Proteomes" id="UP000198461">
    <property type="component" value="Unassembled WGS sequence"/>
</dbReference>
<dbReference type="OrthoDB" id="9786424at2"/>
<organism evidence="1 2">
    <name type="scientific">Sulfurivirga caldicuralii</name>
    <dbReference type="NCBI Taxonomy" id="364032"/>
    <lineage>
        <taxon>Bacteria</taxon>
        <taxon>Pseudomonadati</taxon>
        <taxon>Pseudomonadota</taxon>
        <taxon>Gammaproteobacteria</taxon>
        <taxon>Thiotrichales</taxon>
        <taxon>Piscirickettsiaceae</taxon>
        <taxon>Sulfurivirga</taxon>
    </lineage>
</organism>
<dbReference type="Pfam" id="PF06167">
    <property type="entry name" value="Peptidase_M90"/>
    <property type="match status" value="1"/>
</dbReference>
<dbReference type="Gene3D" id="1.10.472.150">
    <property type="entry name" value="Glucose-regulated metallo-peptidase M90, N-terminal domain"/>
    <property type="match status" value="1"/>
</dbReference>
<proteinExistence type="predicted"/>
<dbReference type="PANTHER" id="PTHR30164:SF2">
    <property type="entry name" value="PROTEIN MTFA"/>
    <property type="match status" value="1"/>
</dbReference>